<dbReference type="InterPro" id="IPR002048">
    <property type="entry name" value="EF_hand_dom"/>
</dbReference>
<dbReference type="InterPro" id="IPR011992">
    <property type="entry name" value="EF-hand-dom_pair"/>
</dbReference>
<dbReference type="STRING" id="3694.A9PHZ7"/>
<dbReference type="AlphaFoldDB" id="A9PHZ7"/>
<evidence type="ECO:0000313" key="3">
    <source>
        <dbReference type="EMBL" id="ABK96000.1"/>
    </source>
</evidence>
<dbReference type="OMA" id="WIMEFDS"/>
<dbReference type="InParanoid" id="A9PHZ7"/>
<dbReference type="EMBL" id="EF148005">
    <property type="protein sequence ID" value="ABK96000.1"/>
    <property type="molecule type" value="mRNA"/>
</dbReference>
<organism evidence="3">
    <name type="scientific">Populus trichocarpa</name>
    <name type="common">Western balsam poplar</name>
    <name type="synonym">Populus balsamifera subsp. trichocarpa</name>
    <dbReference type="NCBI Taxonomy" id="3694"/>
    <lineage>
        <taxon>Eukaryota</taxon>
        <taxon>Viridiplantae</taxon>
        <taxon>Streptophyta</taxon>
        <taxon>Embryophyta</taxon>
        <taxon>Tracheophyta</taxon>
        <taxon>Spermatophyta</taxon>
        <taxon>Magnoliopsida</taxon>
        <taxon>eudicotyledons</taxon>
        <taxon>Gunneridae</taxon>
        <taxon>Pentapetalae</taxon>
        <taxon>rosids</taxon>
        <taxon>fabids</taxon>
        <taxon>Malpighiales</taxon>
        <taxon>Salicaceae</taxon>
        <taxon>Saliceae</taxon>
        <taxon>Populus</taxon>
    </lineage>
</organism>
<reference evidence="4" key="3">
    <citation type="submission" date="2017-07" db="EMBL/GenBank/DDBJ databases">
        <title>WGS assembly of Populus trichocarpa.</title>
        <authorList>
            <person name="Tuskan G."/>
            <person name="Difazio S."/>
            <person name="Jansson S."/>
            <person name="Bohlmann J."/>
            <person name="Grigoriev I."/>
            <person name="Hellsten U."/>
            <person name="Putnam N."/>
            <person name="Ralph S."/>
            <person name="Rombauts S."/>
            <person name="Salamov A."/>
            <person name="Schein J."/>
            <person name="Sterck L."/>
            <person name="Aerts A."/>
            <person name="Bhalerao R."/>
            <person name="Bhalerao R."/>
            <person name="Blaudez D."/>
            <person name="Boerjan W."/>
            <person name="Brun A."/>
            <person name="Brunner A."/>
            <person name="Busov V."/>
            <person name="Campbell M."/>
            <person name="Carlson J."/>
            <person name="Chalot M."/>
            <person name="Chapman J."/>
            <person name="Chen G."/>
            <person name="Cooper D."/>
            <person name="Coutinho P."/>
            <person name="Couturier J."/>
            <person name="Covert S."/>
            <person name="Cronk Q."/>
            <person name="Cunningham R."/>
            <person name="Davis J."/>
            <person name="Degroeve S."/>
            <person name="Dejardin A."/>
            <person name="Depamphilis C."/>
            <person name="Detter J."/>
            <person name="Dirks B."/>
            <person name="Dubchak I."/>
            <person name="Duplessis S."/>
            <person name="Ehlting J."/>
            <person name="Ellis B."/>
            <person name="Gendler K."/>
            <person name="Goodstein D."/>
            <person name="Gribskov M."/>
            <person name="Grimwood J."/>
            <person name="Groover A."/>
            <person name="Gunter L."/>
            <person name="Hamberger B."/>
            <person name="Heinze B."/>
            <person name="Helariutta Y."/>
            <person name="Henrissat B."/>
            <person name="Holligan D."/>
            <person name="Holt R."/>
            <person name="Huang W."/>
            <person name="Islam-Faridi N."/>
            <person name="Jones S."/>
            <person name="Jones-Rhoades M."/>
            <person name="Jorgensen R."/>
            <person name="Joshi C."/>
            <person name="Kangasjarvi J."/>
            <person name="Karlsson J."/>
            <person name="Kelleher C."/>
            <person name="Kirkpatrick R."/>
            <person name="Kirst M."/>
            <person name="Kohler A."/>
            <person name="Kalluri U."/>
            <person name="Larimer F."/>
            <person name="Leebens-Mack J."/>
            <person name="Leple J."/>
            <person name="Locascio P."/>
            <person name="Lou Y."/>
            <person name="Lucas S."/>
            <person name="Martin F."/>
            <person name="Montanini B."/>
            <person name="Napoli C."/>
            <person name="Nelson D."/>
            <person name="Nelson C."/>
            <person name="Nieminen K."/>
            <person name="Nilsson O."/>
            <person name="Pereda V."/>
            <person name="Peter G."/>
            <person name="Philippe R."/>
            <person name="Pilate G."/>
            <person name="Poliakov A."/>
            <person name="Razumovskaya J."/>
            <person name="Richardson P."/>
            <person name="Rinaldi C."/>
            <person name="Ritland K."/>
            <person name="Rouze P."/>
            <person name="Ryaboy D."/>
            <person name="Schmutz J."/>
            <person name="Schrader J."/>
            <person name="Segerman B."/>
            <person name="Shin H."/>
            <person name="Siddiqui A."/>
            <person name="Sterky F."/>
            <person name="Terry A."/>
            <person name="Tsai C."/>
            <person name="Uberbacher E."/>
            <person name="Unneberg P."/>
            <person name="Vahala J."/>
            <person name="Wall K."/>
            <person name="Wessler S."/>
            <person name="Yang G."/>
            <person name="Yin T."/>
            <person name="Douglas C."/>
            <person name="Marra M."/>
            <person name="Sandberg G."/>
            <person name="Van De Peer Y."/>
            <person name="Rokhsar D."/>
        </authorList>
    </citation>
    <scope>NUCLEOTIDE SEQUENCE</scope>
    <source>
        <strain evidence="4">Nisqually-1</strain>
    </source>
</reference>
<dbReference type="Proteomes" id="UP000006729">
    <property type="component" value="Chromosome 14"/>
</dbReference>
<keyword evidence="1" id="KW-0106">Calcium</keyword>
<accession>A9PHZ7</accession>
<evidence type="ECO:0000256" key="1">
    <source>
        <dbReference type="ARBA" id="ARBA00022837"/>
    </source>
</evidence>
<sequence length="91" mass="10184">MGIKGGVNNSIMTLEEFKKRMLKEIDGDKDGKISKDELSAAVRRHGGWFASWKAKWGVWSADSNGNGFVDDSEIRNLVDFAHKNLGIKIIF</sequence>
<dbReference type="Pfam" id="PF00036">
    <property type="entry name" value="EF-hand_1"/>
    <property type="match status" value="1"/>
</dbReference>
<reference evidence="3" key="2">
    <citation type="journal article" date="2008" name="BMC Genomics">
        <title>Analysis of 4,664 high-quality sequence-finished poplar full-length cDNA clones and their utility for the discovery of genes responding to insect feeding.</title>
        <authorList>
            <person name="Ralph S.G."/>
            <person name="Chun H.J."/>
            <person name="Cooper D."/>
            <person name="Kirkpatrick R."/>
            <person name="Kolosova N."/>
            <person name="Gunter L."/>
            <person name="Tuskan G.A."/>
            <person name="Douglas C.J."/>
            <person name="Holt R.A."/>
            <person name="Jones S.J."/>
            <person name="Marra M.A."/>
            <person name="Bohlmann J."/>
        </authorList>
    </citation>
    <scope>NUCLEOTIDE SEQUENCE</scope>
    <source>
        <tissue evidence="3">Young and mature leaves</tissue>
    </source>
</reference>
<dbReference type="HOGENOM" id="CLU_147785_0_1_1"/>
<gene>
    <name evidence="4" type="ORF">POPTR_014G030700</name>
</gene>
<keyword evidence="5" id="KW-1185">Reference proteome</keyword>
<dbReference type="GO" id="GO:0005509">
    <property type="term" value="F:calcium ion binding"/>
    <property type="evidence" value="ECO:0007669"/>
    <property type="project" value="InterPro"/>
</dbReference>
<dbReference type="EMBL" id="CM009303">
    <property type="protein sequence ID" value="PNT02764.1"/>
    <property type="molecule type" value="Genomic_DNA"/>
</dbReference>
<dbReference type="InterPro" id="IPR018247">
    <property type="entry name" value="EF_Hand_1_Ca_BS"/>
</dbReference>
<dbReference type="Gene3D" id="1.10.238.10">
    <property type="entry name" value="EF-hand"/>
    <property type="match status" value="1"/>
</dbReference>
<dbReference type="PROSITE" id="PS50222">
    <property type="entry name" value="EF_HAND_2"/>
    <property type="match status" value="1"/>
</dbReference>
<proteinExistence type="evidence at transcript level"/>
<evidence type="ECO:0000313" key="5">
    <source>
        <dbReference type="Proteomes" id="UP000006729"/>
    </source>
</evidence>
<evidence type="ECO:0000259" key="2">
    <source>
        <dbReference type="PROSITE" id="PS50222"/>
    </source>
</evidence>
<dbReference type="OrthoDB" id="26525at2759"/>
<protein>
    <recommendedName>
        <fullName evidence="2">EF-hand domain-containing protein</fullName>
    </recommendedName>
</protein>
<dbReference type="SMR" id="A9PHZ7"/>
<dbReference type="KEGG" id="pop:18104906"/>
<dbReference type="Pfam" id="PF13202">
    <property type="entry name" value="EF-hand_5"/>
    <property type="match status" value="1"/>
</dbReference>
<dbReference type="Gramene" id="Potri.014G030700.1.v4.1">
    <property type="protein sequence ID" value="Potri.014G030700.1.v4.1"/>
    <property type="gene ID" value="Potri.014G030700.v4.1"/>
</dbReference>
<feature type="domain" description="EF-hand" evidence="2">
    <location>
        <begin position="13"/>
        <end position="48"/>
    </location>
</feature>
<reference evidence="4 5" key="1">
    <citation type="journal article" date="2006" name="Science">
        <title>The genome of black cottonwood, Populus trichocarpa (Torr. &amp; Gray).</title>
        <authorList>
            <person name="Tuskan G.A."/>
            <person name="Difazio S."/>
            <person name="Jansson S."/>
            <person name="Bohlmann J."/>
            <person name="Grigoriev I."/>
            <person name="Hellsten U."/>
            <person name="Putnam N."/>
            <person name="Ralph S."/>
            <person name="Rombauts S."/>
            <person name="Salamov A."/>
            <person name="Schein J."/>
            <person name="Sterck L."/>
            <person name="Aerts A."/>
            <person name="Bhalerao R.R."/>
            <person name="Bhalerao R.P."/>
            <person name="Blaudez D."/>
            <person name="Boerjan W."/>
            <person name="Brun A."/>
            <person name="Brunner A."/>
            <person name="Busov V."/>
            <person name="Campbell M."/>
            <person name="Carlson J."/>
            <person name="Chalot M."/>
            <person name="Chapman J."/>
            <person name="Chen G.L."/>
            <person name="Cooper D."/>
            <person name="Coutinho P.M."/>
            <person name="Couturier J."/>
            <person name="Covert S."/>
            <person name="Cronk Q."/>
            <person name="Cunningham R."/>
            <person name="Davis J."/>
            <person name="Degroeve S."/>
            <person name="Dejardin A."/>
            <person name="Depamphilis C."/>
            <person name="Detter J."/>
            <person name="Dirks B."/>
            <person name="Dubchak I."/>
            <person name="Duplessis S."/>
            <person name="Ehlting J."/>
            <person name="Ellis B."/>
            <person name="Gendler K."/>
            <person name="Goodstein D."/>
            <person name="Gribskov M."/>
            <person name="Grimwood J."/>
            <person name="Groover A."/>
            <person name="Gunter L."/>
            <person name="Hamberger B."/>
            <person name="Heinze B."/>
            <person name="Helariutta Y."/>
            <person name="Henrissat B."/>
            <person name="Holligan D."/>
            <person name="Holt R."/>
            <person name="Huang W."/>
            <person name="Islam-Faridi N."/>
            <person name="Jones S."/>
            <person name="Jones-Rhoades M."/>
            <person name="Jorgensen R."/>
            <person name="Joshi C."/>
            <person name="Kangasjarvi J."/>
            <person name="Karlsson J."/>
            <person name="Kelleher C."/>
            <person name="Kirkpatrick R."/>
            <person name="Kirst M."/>
            <person name="Kohler A."/>
            <person name="Kalluri U."/>
            <person name="Larimer F."/>
            <person name="Leebens-Mack J."/>
            <person name="Leple J.C."/>
            <person name="Locascio P."/>
            <person name="Lou Y."/>
            <person name="Lucas S."/>
            <person name="Martin F."/>
            <person name="Montanini B."/>
            <person name="Napoli C."/>
            <person name="Nelson D.R."/>
            <person name="Nelson C."/>
            <person name="Nieminen K."/>
            <person name="Nilsson O."/>
            <person name="Pereda V."/>
            <person name="Peter G."/>
            <person name="Philippe R."/>
            <person name="Pilate G."/>
            <person name="Poliakov A."/>
            <person name="Razumovskaya J."/>
            <person name="Richardson P."/>
            <person name="Rinaldi C."/>
            <person name="Ritland K."/>
            <person name="Rouze P."/>
            <person name="Ryaboy D."/>
            <person name="Schmutz J."/>
            <person name="Schrader J."/>
            <person name="Segerman B."/>
            <person name="Shin H."/>
            <person name="Siddiqui A."/>
            <person name="Sterky F."/>
            <person name="Terry A."/>
            <person name="Tsai C.J."/>
            <person name="Uberbacher E."/>
            <person name="Unneberg P."/>
            <person name="Vahala J."/>
            <person name="Wall K."/>
            <person name="Wessler S."/>
            <person name="Yang G."/>
            <person name="Yin T."/>
            <person name="Douglas C."/>
            <person name="Marra M."/>
            <person name="Sandberg G."/>
            <person name="Van de Peer Y."/>
            <person name="Rokhsar D."/>
        </authorList>
    </citation>
    <scope>NUCLEOTIDE SEQUENCE [LARGE SCALE GENOMIC DNA]</scope>
    <source>
        <strain evidence="5">cv. Nisqually</strain>
        <strain evidence="4">Nisqually-1</strain>
    </source>
</reference>
<dbReference type="PROSITE" id="PS00018">
    <property type="entry name" value="EF_HAND_1"/>
    <property type="match status" value="2"/>
</dbReference>
<dbReference type="SUPFAM" id="SSF47473">
    <property type="entry name" value="EF-hand"/>
    <property type="match status" value="1"/>
</dbReference>
<evidence type="ECO:0000313" key="4">
    <source>
        <dbReference type="EMBL" id="PNT02764.1"/>
    </source>
</evidence>
<name>A9PHZ7_POPTR</name>